<dbReference type="GO" id="GO:0055085">
    <property type="term" value="P:transmembrane transport"/>
    <property type="evidence" value="ECO:0007669"/>
    <property type="project" value="InterPro"/>
</dbReference>
<dbReference type="AlphaFoldDB" id="A0A853A1E7"/>
<evidence type="ECO:0000259" key="10">
    <source>
        <dbReference type="Pfam" id="PF00324"/>
    </source>
</evidence>
<feature type="transmembrane region" description="Helical" evidence="9">
    <location>
        <begin position="155"/>
        <end position="173"/>
    </location>
</feature>
<evidence type="ECO:0000256" key="1">
    <source>
        <dbReference type="ARBA" id="ARBA00004141"/>
    </source>
</evidence>
<evidence type="ECO:0000256" key="5">
    <source>
        <dbReference type="ARBA" id="ARBA00022970"/>
    </source>
</evidence>
<feature type="transmembrane region" description="Helical" evidence="9">
    <location>
        <begin position="227"/>
        <end position="248"/>
    </location>
</feature>
<dbReference type="PIRSF" id="PIRSF006060">
    <property type="entry name" value="AA_transporter"/>
    <property type="match status" value="1"/>
</dbReference>
<evidence type="ECO:0000256" key="3">
    <source>
        <dbReference type="ARBA" id="ARBA00022448"/>
    </source>
</evidence>
<evidence type="ECO:0000256" key="6">
    <source>
        <dbReference type="ARBA" id="ARBA00022989"/>
    </source>
</evidence>
<dbReference type="GO" id="GO:0006865">
    <property type="term" value="P:amino acid transport"/>
    <property type="evidence" value="ECO:0007669"/>
    <property type="project" value="UniProtKB-KW"/>
</dbReference>
<sequence>MSTRQSIDRPGGERSANAAASPGEPMGGAPADGGRSGLQHGLRRRHLSMLGLGGVIGAGLFVGSGAGIAAAGPGILVSYLLAGGLVTLIMRMLGEMSAAEPASGSFSVHAERSLGRWAGFTVGWLYWWLLVVVLAVEATGAAGIAHGWVPAVPQWAWVLVFMVVLTAANLAAVRNFGEFEFWFAAVKVVTIVGFLLLGGLAVLGVLPDVPAPGLSNLTGHGGFFPNGLDGVVVGLLAVAFSFGGLEVVTIAAAESDDPRRSVGSAVRTAVWRILLFYVGSVAVIVTLLPWDSAEVGASPYVAVLDRLGVPGAAGLMDAVVFLALLSALNANLYGASRMVYSLAERGQAPRPLLRTSRSGSPRVAVLASVAFGFVSVLFNYWWPDTVFLFMLNSVGALLLVVWGFVAAAQLRMRRRLEREAPERLTVRMWAFPYLTWLAVAGLGGVLLLMLGDAAARQQLLSAGVLAAVILAVALLREVLRRRRAEEAPRRDA</sequence>
<feature type="transmembrane region" description="Helical" evidence="9">
    <location>
        <begin position="363"/>
        <end position="382"/>
    </location>
</feature>
<comment type="subcellular location">
    <subcellularLocation>
        <location evidence="1">Membrane</location>
        <topology evidence="1">Multi-pass membrane protein</topology>
    </subcellularLocation>
</comment>
<evidence type="ECO:0000313" key="12">
    <source>
        <dbReference type="Proteomes" id="UP000567795"/>
    </source>
</evidence>
<dbReference type="PROSITE" id="PS00218">
    <property type="entry name" value="AMINO_ACID_PERMEASE_1"/>
    <property type="match status" value="1"/>
</dbReference>
<feature type="transmembrane region" description="Helical" evidence="9">
    <location>
        <begin position="429"/>
        <end position="451"/>
    </location>
</feature>
<evidence type="ECO:0000256" key="7">
    <source>
        <dbReference type="ARBA" id="ARBA00023136"/>
    </source>
</evidence>
<evidence type="ECO:0000256" key="8">
    <source>
        <dbReference type="SAM" id="MobiDB-lite"/>
    </source>
</evidence>
<dbReference type="Gene3D" id="1.20.1740.10">
    <property type="entry name" value="Amino acid/polyamine transporter I"/>
    <property type="match status" value="1"/>
</dbReference>
<keyword evidence="3" id="KW-0813">Transport</keyword>
<keyword evidence="6 9" id="KW-1133">Transmembrane helix</keyword>
<feature type="transmembrane region" description="Helical" evidence="9">
    <location>
        <begin position="75"/>
        <end position="93"/>
    </location>
</feature>
<gene>
    <name evidence="11" type="ORF">FHU37_005415</name>
</gene>
<proteinExistence type="inferred from homology"/>
<feature type="transmembrane region" description="Helical" evidence="9">
    <location>
        <begin position="457"/>
        <end position="475"/>
    </location>
</feature>
<dbReference type="PANTHER" id="PTHR43495">
    <property type="entry name" value="GABA PERMEASE"/>
    <property type="match status" value="1"/>
</dbReference>
<evidence type="ECO:0000256" key="9">
    <source>
        <dbReference type="SAM" id="Phobius"/>
    </source>
</evidence>
<keyword evidence="12" id="KW-1185">Reference proteome</keyword>
<dbReference type="Pfam" id="PF00324">
    <property type="entry name" value="AA_permease"/>
    <property type="match status" value="1"/>
</dbReference>
<keyword evidence="4 9" id="KW-0812">Transmembrane</keyword>
<feature type="compositionally biased region" description="Basic and acidic residues" evidence="8">
    <location>
        <begin position="1"/>
        <end position="12"/>
    </location>
</feature>
<accession>A0A853A1E7</accession>
<organism evidence="11 12">
    <name type="scientific">Allostreptomyces psammosilenae</name>
    <dbReference type="NCBI Taxonomy" id="1892865"/>
    <lineage>
        <taxon>Bacteria</taxon>
        <taxon>Bacillati</taxon>
        <taxon>Actinomycetota</taxon>
        <taxon>Actinomycetes</taxon>
        <taxon>Kitasatosporales</taxon>
        <taxon>Streptomycetaceae</taxon>
        <taxon>Allostreptomyces</taxon>
    </lineage>
</organism>
<feature type="transmembrane region" description="Helical" evidence="9">
    <location>
        <begin position="185"/>
        <end position="207"/>
    </location>
</feature>
<evidence type="ECO:0000256" key="2">
    <source>
        <dbReference type="ARBA" id="ARBA00008583"/>
    </source>
</evidence>
<feature type="transmembrane region" description="Helical" evidence="9">
    <location>
        <begin position="388"/>
        <end position="408"/>
    </location>
</feature>
<name>A0A853A1E7_9ACTN</name>
<feature type="domain" description="Amino acid permease/ SLC12A" evidence="10">
    <location>
        <begin position="46"/>
        <end position="474"/>
    </location>
</feature>
<comment type="caution">
    <text evidence="11">The sequence shown here is derived from an EMBL/GenBank/DDBJ whole genome shotgun (WGS) entry which is preliminary data.</text>
</comment>
<keyword evidence="7 9" id="KW-0472">Membrane</keyword>
<dbReference type="GO" id="GO:0016020">
    <property type="term" value="C:membrane"/>
    <property type="evidence" value="ECO:0007669"/>
    <property type="project" value="UniProtKB-SubCell"/>
</dbReference>
<dbReference type="Proteomes" id="UP000567795">
    <property type="component" value="Unassembled WGS sequence"/>
</dbReference>
<protein>
    <submittedName>
        <fullName evidence="11">Aromatic amino acid permease</fullName>
    </submittedName>
</protein>
<evidence type="ECO:0000313" key="11">
    <source>
        <dbReference type="EMBL" id="NYI08386.1"/>
    </source>
</evidence>
<feature type="transmembrane region" description="Helical" evidence="9">
    <location>
        <begin position="269"/>
        <end position="288"/>
    </location>
</feature>
<evidence type="ECO:0000256" key="4">
    <source>
        <dbReference type="ARBA" id="ARBA00022692"/>
    </source>
</evidence>
<comment type="similarity">
    <text evidence="2">Belongs to the amino acid-polyamine-organocation (APC) superfamily. Amino acid transporter (AAT) (TC 2.A.3.1) family.</text>
</comment>
<feature type="transmembrane region" description="Helical" evidence="9">
    <location>
        <begin position="47"/>
        <end position="69"/>
    </location>
</feature>
<dbReference type="PANTHER" id="PTHR43495:SF5">
    <property type="entry name" value="GAMMA-AMINOBUTYRIC ACID PERMEASE"/>
    <property type="match status" value="1"/>
</dbReference>
<dbReference type="InterPro" id="IPR004841">
    <property type="entry name" value="AA-permease/SLC12A_dom"/>
</dbReference>
<reference evidence="11 12" key="1">
    <citation type="submission" date="2020-07" db="EMBL/GenBank/DDBJ databases">
        <title>Sequencing the genomes of 1000 actinobacteria strains.</title>
        <authorList>
            <person name="Klenk H.-P."/>
        </authorList>
    </citation>
    <scope>NUCLEOTIDE SEQUENCE [LARGE SCALE GENOMIC DNA]</scope>
    <source>
        <strain evidence="11 12">DSM 42178</strain>
    </source>
</reference>
<feature type="transmembrane region" description="Helical" evidence="9">
    <location>
        <begin position="308"/>
        <end position="328"/>
    </location>
</feature>
<dbReference type="FunFam" id="1.20.1740.10:FF:000001">
    <property type="entry name" value="Amino acid permease"/>
    <property type="match status" value="1"/>
</dbReference>
<keyword evidence="5" id="KW-0029">Amino-acid transport</keyword>
<feature type="transmembrane region" description="Helical" evidence="9">
    <location>
        <begin position="114"/>
        <end position="135"/>
    </location>
</feature>
<feature type="region of interest" description="Disordered" evidence="8">
    <location>
        <begin position="1"/>
        <end position="39"/>
    </location>
</feature>
<dbReference type="InterPro" id="IPR004840">
    <property type="entry name" value="Amino_acid_permease_CS"/>
</dbReference>
<dbReference type="EMBL" id="JACBZD010000002">
    <property type="protein sequence ID" value="NYI08386.1"/>
    <property type="molecule type" value="Genomic_DNA"/>
</dbReference>